<dbReference type="PROSITE" id="PS50883">
    <property type="entry name" value="EAL"/>
    <property type="match status" value="1"/>
</dbReference>
<dbReference type="SMART" id="SM00091">
    <property type="entry name" value="PAS"/>
    <property type="match status" value="4"/>
</dbReference>
<dbReference type="InterPro" id="IPR035919">
    <property type="entry name" value="EAL_sf"/>
</dbReference>
<sequence length="1198" mass="135871">MHTTDNFPSLQACIEHQLTQQQPASQSRVLLSLNIALVAVGMLLLYLLHSPLPPVTRLFSASLIVMSPLLSRRWFVLALMLLLISVLLPQTSIAAFNATVMLAILLGISRYLHGLLQQRYIANQLDNWRNHGQPLLQTLMQSHRGDVKLLDEEGRLHFVDAVSLQRLGASHQQEVLGRPWWSFWPDSWQATIRQYLQQAGPTPTRIQAQRSDAQGVMQQWHGWIMRIRFSHRHWYLVVTDKLVPLACDHLDNPPCLAFDELQEGILLLGADGAVVRSNAAANALFGQPAALTQYSLWQLLPGLLDHPDYSALLHCLQQGQGSCQLQLNNQQVKLQLRLCTDGQHRRLYLLPWHDSLALQQQLQCSEQRLSRLEQACRAGTWQLDAQGLLSLSAHAVQLLGCRQQQGDVKQMLAAVVEADRLPLFSTLRDALNGQTEQFDCRFRLQRQQGEDVIITLRGWSSKGTSQRCIEGTLHFATPTAVTQQPPSQLAQQILEVLDEQLCLLDHRGNVVLTNSRWDETSLLFPTTSHWQGLNFLTLCEQAGSEGDKATRDLAAGIRAVMSGRIPYYLHKQQSQLNGNSYWHWAKVTALTWQQERYLLLALEDFTELQTILDAHQKSEWRFRQVVEKVARAFWIFDVDSQRFDYYSPAFQQLMGIHQHHPEAHTKVWSQWLHPQDKAYVMQRLQQLFSGQAQGDNPQEVVLEYRLLTAEQEVRWLHARHYLVEKDRGQDAAPLEEHSSGLQVVAVIEDITESRRQQESVRKLSYFDHLTGLSNRTSFHSQLQQYVSQPQQPFYLFQLGLDRFKKINDSLGHECGDQLLYQLAQRLQLTLGKDAPLARLGGDEFAFILRPEQVGNDLSLYASTLLNYVSTPCAIDGNEVFITASLGVVYFPDDGSSSTQLLSNVDLAMQLAKEQGNGRLFRYESALDNKAQLLASIRLQGELRRALRLREFTLFYQPKQVLENGEISGVEALLRWQHPERGLVSPADFIPLLEDSGLIVQVGYWALEQACQDLAKIGAEQHGALTVAVNVSSRQLQDEEFVDYIDRLLQRYPHAQGRLEIEITESVMMRQPMENIAALQALQLKGVSIALDDFGTGYSSLSYLKQLPVSTLKIDRGFITDVHEQADSRKIVRAIVQMGHAMELVIVAEGVEVNEQARILRHLGCDQIQGFGLARPMPLLSLTQWLDNYQPEVVSPDLL</sequence>
<dbReference type="SUPFAM" id="SSF55785">
    <property type="entry name" value="PYP-like sensor domain (PAS domain)"/>
    <property type="match status" value="3"/>
</dbReference>
<dbReference type="Gene3D" id="3.30.450.20">
    <property type="entry name" value="PAS domain"/>
    <property type="match status" value="2"/>
</dbReference>
<feature type="domain" description="GGDEF" evidence="5">
    <location>
        <begin position="791"/>
        <end position="924"/>
    </location>
</feature>
<dbReference type="Pfam" id="PF00990">
    <property type="entry name" value="GGDEF"/>
    <property type="match status" value="1"/>
</dbReference>
<dbReference type="CDD" id="cd01948">
    <property type="entry name" value="EAL"/>
    <property type="match status" value="1"/>
</dbReference>
<dbReference type="EMBL" id="PRLP01000068">
    <property type="protein sequence ID" value="PPC75819.1"/>
    <property type="molecule type" value="Genomic_DNA"/>
</dbReference>
<dbReference type="InterPro" id="IPR029787">
    <property type="entry name" value="Nucleotide_cyclase"/>
</dbReference>
<feature type="domain" description="PAC" evidence="3">
    <location>
        <begin position="700"/>
        <end position="762"/>
    </location>
</feature>
<feature type="transmembrane region" description="Helical" evidence="1">
    <location>
        <begin position="69"/>
        <end position="88"/>
    </location>
</feature>
<evidence type="ECO:0000259" key="4">
    <source>
        <dbReference type="PROSITE" id="PS50883"/>
    </source>
</evidence>
<dbReference type="PANTHER" id="PTHR44757">
    <property type="entry name" value="DIGUANYLATE CYCLASE DGCP"/>
    <property type="match status" value="1"/>
</dbReference>
<feature type="transmembrane region" description="Helical" evidence="1">
    <location>
        <begin position="29"/>
        <end position="49"/>
    </location>
</feature>
<gene>
    <name evidence="6" type="ORF">C4K68_18810</name>
</gene>
<dbReference type="CDD" id="cd00130">
    <property type="entry name" value="PAS"/>
    <property type="match status" value="1"/>
</dbReference>
<dbReference type="SMART" id="SM00267">
    <property type="entry name" value="GGDEF"/>
    <property type="match status" value="1"/>
</dbReference>
<comment type="caution">
    <text evidence="6">The sequence shown here is derived from an EMBL/GenBank/DDBJ whole genome shotgun (WGS) entry which is preliminary data.</text>
</comment>
<dbReference type="NCBIfam" id="TIGR00254">
    <property type="entry name" value="GGDEF"/>
    <property type="match status" value="1"/>
</dbReference>
<dbReference type="SUPFAM" id="SSF141868">
    <property type="entry name" value="EAL domain-like"/>
    <property type="match status" value="1"/>
</dbReference>
<dbReference type="InterPro" id="IPR035965">
    <property type="entry name" value="PAS-like_dom_sf"/>
</dbReference>
<dbReference type="Gene3D" id="3.30.70.270">
    <property type="match status" value="1"/>
</dbReference>
<organism evidence="6 7">
    <name type="scientific">Proteobacteria bacterium 228</name>
    <dbReference type="NCBI Taxonomy" id="2083153"/>
    <lineage>
        <taxon>Bacteria</taxon>
        <taxon>Pseudomonadati</taxon>
        <taxon>Pseudomonadota</taxon>
    </lineage>
</organism>
<keyword evidence="1" id="KW-1133">Transmembrane helix</keyword>
<dbReference type="InterPro" id="IPR013655">
    <property type="entry name" value="PAS_fold_3"/>
</dbReference>
<dbReference type="Pfam" id="PF08447">
    <property type="entry name" value="PAS_3"/>
    <property type="match status" value="1"/>
</dbReference>
<evidence type="ECO:0000256" key="1">
    <source>
        <dbReference type="SAM" id="Phobius"/>
    </source>
</evidence>
<keyword evidence="1" id="KW-0472">Membrane</keyword>
<dbReference type="InterPro" id="IPR052155">
    <property type="entry name" value="Biofilm_reg_signaling"/>
</dbReference>
<dbReference type="SUPFAM" id="SSF55073">
    <property type="entry name" value="Nucleotide cyclase"/>
    <property type="match status" value="1"/>
</dbReference>
<proteinExistence type="predicted"/>
<dbReference type="PROSITE" id="PS50112">
    <property type="entry name" value="PAS"/>
    <property type="match status" value="1"/>
</dbReference>
<dbReference type="OrthoDB" id="6168558at2"/>
<evidence type="ECO:0008006" key="8">
    <source>
        <dbReference type="Google" id="ProtNLM"/>
    </source>
</evidence>
<dbReference type="Pfam" id="PF00563">
    <property type="entry name" value="EAL"/>
    <property type="match status" value="1"/>
</dbReference>
<dbReference type="PROSITE" id="PS50113">
    <property type="entry name" value="PAC"/>
    <property type="match status" value="1"/>
</dbReference>
<protein>
    <recommendedName>
        <fullName evidence="8">GGDEF domain-containing protein</fullName>
    </recommendedName>
</protein>
<feature type="domain" description="PAS" evidence="2">
    <location>
        <begin position="618"/>
        <end position="691"/>
    </location>
</feature>
<dbReference type="InterPro" id="IPR000014">
    <property type="entry name" value="PAS"/>
</dbReference>
<accession>A0A2S5KMQ8</accession>
<dbReference type="CDD" id="cd01949">
    <property type="entry name" value="GGDEF"/>
    <property type="match status" value="1"/>
</dbReference>
<dbReference type="InterPro" id="IPR000700">
    <property type="entry name" value="PAS-assoc_C"/>
</dbReference>
<dbReference type="InterPro" id="IPR000160">
    <property type="entry name" value="GGDEF_dom"/>
</dbReference>
<dbReference type="FunFam" id="3.20.20.450:FF:000001">
    <property type="entry name" value="Cyclic di-GMP phosphodiesterase yahA"/>
    <property type="match status" value="1"/>
</dbReference>
<dbReference type="InterPro" id="IPR043128">
    <property type="entry name" value="Rev_trsase/Diguanyl_cyclase"/>
</dbReference>
<evidence type="ECO:0000259" key="3">
    <source>
        <dbReference type="PROSITE" id="PS50113"/>
    </source>
</evidence>
<dbReference type="SMART" id="SM00052">
    <property type="entry name" value="EAL"/>
    <property type="match status" value="1"/>
</dbReference>
<reference evidence="6 7" key="1">
    <citation type="submission" date="2018-02" db="EMBL/GenBank/DDBJ databases">
        <title>novel marine gammaproteobacteria from coastal saline agro ecosystem.</title>
        <authorList>
            <person name="Krishnan R."/>
            <person name="Ramesh Kumar N."/>
        </authorList>
    </citation>
    <scope>NUCLEOTIDE SEQUENCE [LARGE SCALE GENOMIC DNA]</scope>
    <source>
        <strain evidence="6 7">228</strain>
    </source>
</reference>
<evidence type="ECO:0000313" key="7">
    <source>
        <dbReference type="Proteomes" id="UP000238196"/>
    </source>
</evidence>
<evidence type="ECO:0000259" key="2">
    <source>
        <dbReference type="PROSITE" id="PS50112"/>
    </source>
</evidence>
<dbReference type="InterPro" id="IPR001633">
    <property type="entry name" value="EAL_dom"/>
</dbReference>
<feature type="transmembrane region" description="Helical" evidence="1">
    <location>
        <begin position="95"/>
        <end position="113"/>
    </location>
</feature>
<dbReference type="AlphaFoldDB" id="A0A2S5KMQ8"/>
<evidence type="ECO:0000259" key="5">
    <source>
        <dbReference type="PROSITE" id="PS50887"/>
    </source>
</evidence>
<dbReference type="Proteomes" id="UP000238196">
    <property type="component" value="Unassembled WGS sequence"/>
</dbReference>
<name>A0A2S5KMQ8_9PROT</name>
<dbReference type="Gene3D" id="3.20.20.450">
    <property type="entry name" value="EAL domain"/>
    <property type="match status" value="1"/>
</dbReference>
<dbReference type="PANTHER" id="PTHR44757:SF2">
    <property type="entry name" value="BIOFILM ARCHITECTURE MAINTENANCE PROTEIN MBAA"/>
    <property type="match status" value="1"/>
</dbReference>
<feature type="domain" description="EAL" evidence="4">
    <location>
        <begin position="935"/>
        <end position="1189"/>
    </location>
</feature>
<evidence type="ECO:0000313" key="6">
    <source>
        <dbReference type="EMBL" id="PPC75819.1"/>
    </source>
</evidence>
<keyword evidence="1" id="KW-0812">Transmembrane</keyword>
<dbReference type="PROSITE" id="PS50887">
    <property type="entry name" value="GGDEF"/>
    <property type="match status" value="1"/>
</dbReference>